<dbReference type="PANTHER" id="PTHR46865">
    <property type="entry name" value="OXIDOREDUCTASE-RELATED"/>
    <property type="match status" value="1"/>
</dbReference>
<dbReference type="PANTHER" id="PTHR46865:SF2">
    <property type="entry name" value="MONOOXYGENASE"/>
    <property type="match status" value="1"/>
</dbReference>
<dbReference type="InterPro" id="IPR051704">
    <property type="entry name" value="FAD_aromatic-hydroxylase"/>
</dbReference>
<feature type="compositionally biased region" description="Basic and acidic residues" evidence="1">
    <location>
        <begin position="11"/>
        <end position="22"/>
    </location>
</feature>
<dbReference type="Proteomes" id="UP000256709">
    <property type="component" value="Unassembled WGS sequence"/>
</dbReference>
<dbReference type="AlphaFoldDB" id="A0A3E0VPM1"/>
<protein>
    <submittedName>
        <fullName evidence="2">Uncharacterized protein</fullName>
    </submittedName>
</protein>
<organism evidence="2 3">
    <name type="scientific">Subtercola boreus</name>
    <dbReference type="NCBI Taxonomy" id="120213"/>
    <lineage>
        <taxon>Bacteria</taxon>
        <taxon>Bacillati</taxon>
        <taxon>Actinomycetota</taxon>
        <taxon>Actinomycetes</taxon>
        <taxon>Micrococcales</taxon>
        <taxon>Microbacteriaceae</taxon>
        <taxon>Subtercola</taxon>
    </lineage>
</organism>
<dbReference type="OrthoDB" id="3356051at2"/>
<feature type="region of interest" description="Disordered" evidence="1">
    <location>
        <begin position="1"/>
        <end position="25"/>
    </location>
</feature>
<evidence type="ECO:0000256" key="1">
    <source>
        <dbReference type="SAM" id="MobiDB-lite"/>
    </source>
</evidence>
<comment type="caution">
    <text evidence="2">The sequence shown here is derived from an EMBL/GenBank/DDBJ whole genome shotgun (WGS) entry which is preliminary data.</text>
</comment>
<proteinExistence type="predicted"/>
<gene>
    <name evidence="2" type="ORF">B7R21_12735</name>
</gene>
<accession>A0A3E0VPM1</accession>
<evidence type="ECO:0000313" key="3">
    <source>
        <dbReference type="Proteomes" id="UP000256709"/>
    </source>
</evidence>
<dbReference type="RefSeq" id="WP_116283627.1">
    <property type="nucleotide sequence ID" value="NZ_NBXA01000023.1"/>
</dbReference>
<dbReference type="EMBL" id="NBXA01000023">
    <property type="protein sequence ID" value="RFA11559.1"/>
    <property type="molecule type" value="Genomic_DNA"/>
</dbReference>
<reference evidence="2 3" key="1">
    <citation type="submission" date="2017-04" db="EMBL/GenBank/DDBJ databases">
        <title>Comparative genome analysis of Subtercola boreus.</title>
        <authorList>
            <person name="Cho Y.-J."/>
            <person name="Cho A."/>
            <person name="Kim O.-S."/>
            <person name="Lee J.-I."/>
        </authorList>
    </citation>
    <scope>NUCLEOTIDE SEQUENCE [LARGE SCALE GENOMIC DNA]</scope>
    <source>
        <strain evidence="2 3">P27444</strain>
    </source>
</reference>
<name>A0A3E0VPM1_9MICO</name>
<sequence>MTATSVWQRGRAVDPRAPEFRDGGQNIDVRGAGRGVLRRAGLEDAVRAANTGEVGTRFLGAGGRVVADFPVRASESGGATAELEILRGR</sequence>
<dbReference type="Gene3D" id="3.30.9.30">
    <property type="match status" value="1"/>
</dbReference>
<evidence type="ECO:0000313" key="2">
    <source>
        <dbReference type="EMBL" id="RFA11559.1"/>
    </source>
</evidence>